<dbReference type="SUPFAM" id="SSF55874">
    <property type="entry name" value="ATPase domain of HSP90 chaperone/DNA topoisomerase II/histidine kinase"/>
    <property type="match status" value="1"/>
</dbReference>
<dbReference type="Pfam" id="PF00072">
    <property type="entry name" value="Response_reg"/>
    <property type="match status" value="2"/>
</dbReference>
<evidence type="ECO:0000256" key="3">
    <source>
        <dbReference type="ARBA" id="ARBA00012438"/>
    </source>
</evidence>
<evidence type="ECO:0000256" key="11">
    <source>
        <dbReference type="ARBA" id="ARBA00022989"/>
    </source>
</evidence>
<dbReference type="PRINTS" id="PR00344">
    <property type="entry name" value="BCTRLSENSOR"/>
</dbReference>
<dbReference type="SUPFAM" id="SSF47384">
    <property type="entry name" value="Homodimeric domain of signal transducing histidine kinase"/>
    <property type="match status" value="1"/>
</dbReference>
<keyword evidence="12" id="KW-0902">Two-component regulatory system</keyword>
<dbReference type="CDD" id="cd16922">
    <property type="entry name" value="HATPase_EvgS-ArcB-TorS-like"/>
    <property type="match status" value="1"/>
</dbReference>
<comment type="subunit">
    <text evidence="14">At low DSF concentrations, interacts with RpfF.</text>
</comment>
<evidence type="ECO:0000256" key="6">
    <source>
        <dbReference type="ARBA" id="ARBA00022679"/>
    </source>
</evidence>
<dbReference type="InterPro" id="IPR036097">
    <property type="entry name" value="HisK_dim/P_sf"/>
</dbReference>
<dbReference type="RefSeq" id="WP_246551587.1">
    <property type="nucleotide sequence ID" value="NZ_BSDS01000001.1"/>
</dbReference>
<dbReference type="InterPro" id="IPR036890">
    <property type="entry name" value="HATPase_C_sf"/>
</dbReference>
<dbReference type="SMART" id="SM01049">
    <property type="entry name" value="Cache_2"/>
    <property type="match status" value="1"/>
</dbReference>
<evidence type="ECO:0000259" key="19">
    <source>
        <dbReference type="PROSITE" id="PS50110"/>
    </source>
</evidence>
<dbReference type="Pfam" id="PF17200">
    <property type="entry name" value="sCache_2"/>
    <property type="match status" value="1"/>
</dbReference>
<dbReference type="PANTHER" id="PTHR45339">
    <property type="entry name" value="HYBRID SIGNAL TRANSDUCTION HISTIDINE KINASE J"/>
    <property type="match status" value="1"/>
</dbReference>
<keyword evidence="11 17" id="KW-1133">Transmembrane helix</keyword>
<dbReference type="Pfam" id="PF02518">
    <property type="entry name" value="HATPase_c"/>
    <property type="match status" value="1"/>
</dbReference>
<dbReference type="Gene3D" id="1.10.287.130">
    <property type="match status" value="1"/>
</dbReference>
<dbReference type="SMART" id="SM00387">
    <property type="entry name" value="HATPase_c"/>
    <property type="match status" value="1"/>
</dbReference>
<comment type="subcellular location">
    <subcellularLocation>
        <location evidence="2">Cell membrane</location>
        <topology evidence="2">Multi-pass membrane protein</topology>
    </subcellularLocation>
</comment>
<feature type="domain" description="Response regulatory" evidence="19">
    <location>
        <begin position="669"/>
        <end position="788"/>
    </location>
</feature>
<dbReference type="Pfam" id="PF00512">
    <property type="entry name" value="HisKA"/>
    <property type="match status" value="1"/>
</dbReference>
<feature type="domain" description="Response regulatory" evidence="19">
    <location>
        <begin position="527"/>
        <end position="647"/>
    </location>
</feature>
<evidence type="ECO:0000256" key="5">
    <source>
        <dbReference type="ARBA" id="ARBA00022553"/>
    </source>
</evidence>
<dbReference type="InterPro" id="IPR033480">
    <property type="entry name" value="sCache_2"/>
</dbReference>
<dbReference type="PANTHER" id="PTHR45339:SF1">
    <property type="entry name" value="HYBRID SIGNAL TRANSDUCTION HISTIDINE KINASE J"/>
    <property type="match status" value="1"/>
</dbReference>
<evidence type="ECO:0000256" key="8">
    <source>
        <dbReference type="ARBA" id="ARBA00022741"/>
    </source>
</evidence>
<dbReference type="Gene3D" id="3.30.565.10">
    <property type="entry name" value="Histidine kinase-like ATPase, C-terminal domain"/>
    <property type="match status" value="1"/>
</dbReference>
<dbReference type="AlphaFoldDB" id="A0A9W6G0B4"/>
<evidence type="ECO:0000256" key="14">
    <source>
        <dbReference type="ARBA" id="ARBA00064003"/>
    </source>
</evidence>
<accession>A0A9W6G0B4</accession>
<dbReference type="InterPro" id="IPR004358">
    <property type="entry name" value="Sig_transdc_His_kin-like_C"/>
</dbReference>
<dbReference type="GO" id="GO:0000155">
    <property type="term" value="F:phosphorelay sensor kinase activity"/>
    <property type="evidence" value="ECO:0007669"/>
    <property type="project" value="InterPro"/>
</dbReference>
<keyword evidence="13 17" id="KW-0472">Membrane</keyword>
<evidence type="ECO:0000256" key="10">
    <source>
        <dbReference type="ARBA" id="ARBA00022840"/>
    </source>
</evidence>
<keyword evidence="6" id="KW-0808">Transferase</keyword>
<dbReference type="EC" id="2.7.13.3" evidence="3"/>
<dbReference type="SMART" id="SM00388">
    <property type="entry name" value="HisKA"/>
    <property type="match status" value="1"/>
</dbReference>
<dbReference type="InterPro" id="IPR005467">
    <property type="entry name" value="His_kinase_dom"/>
</dbReference>
<evidence type="ECO:0000256" key="12">
    <source>
        <dbReference type="ARBA" id="ARBA00023012"/>
    </source>
</evidence>
<keyword evidence="4" id="KW-1003">Cell membrane</keyword>
<evidence type="ECO:0000256" key="17">
    <source>
        <dbReference type="SAM" id="Phobius"/>
    </source>
</evidence>
<keyword evidence="10" id="KW-0067">ATP-binding</keyword>
<organism evidence="20 21">
    <name type="scientific">Geobacter hydrogenophilus</name>
    <dbReference type="NCBI Taxonomy" id="40983"/>
    <lineage>
        <taxon>Bacteria</taxon>
        <taxon>Pseudomonadati</taxon>
        <taxon>Thermodesulfobacteriota</taxon>
        <taxon>Desulfuromonadia</taxon>
        <taxon>Geobacterales</taxon>
        <taxon>Geobacteraceae</taxon>
        <taxon>Geobacter</taxon>
    </lineage>
</organism>
<dbReference type="GO" id="GO:0005886">
    <property type="term" value="C:plasma membrane"/>
    <property type="evidence" value="ECO:0007669"/>
    <property type="project" value="UniProtKB-SubCell"/>
</dbReference>
<dbReference type="FunFam" id="1.10.287.130:FF:000002">
    <property type="entry name" value="Two-component osmosensing histidine kinase"/>
    <property type="match status" value="1"/>
</dbReference>
<evidence type="ECO:0000259" key="18">
    <source>
        <dbReference type="PROSITE" id="PS50109"/>
    </source>
</evidence>
<evidence type="ECO:0000256" key="9">
    <source>
        <dbReference type="ARBA" id="ARBA00022777"/>
    </source>
</evidence>
<protein>
    <recommendedName>
        <fullName evidence="15">Sensory/regulatory protein RpfC</fullName>
        <ecNumber evidence="3">2.7.13.3</ecNumber>
    </recommendedName>
</protein>
<evidence type="ECO:0000256" key="4">
    <source>
        <dbReference type="ARBA" id="ARBA00022475"/>
    </source>
</evidence>
<feature type="domain" description="Histidine kinase" evidence="18">
    <location>
        <begin position="284"/>
        <end position="508"/>
    </location>
</feature>
<feature type="modified residue" description="4-aspartylphosphate" evidence="16">
    <location>
        <position position="718"/>
    </location>
</feature>
<reference evidence="20" key="1">
    <citation type="submission" date="2022-12" db="EMBL/GenBank/DDBJ databases">
        <title>Reference genome sequencing for broad-spectrum identification of bacterial and archaeal isolates by mass spectrometry.</title>
        <authorList>
            <person name="Sekiguchi Y."/>
            <person name="Tourlousse D.M."/>
        </authorList>
    </citation>
    <scope>NUCLEOTIDE SEQUENCE</scope>
    <source>
        <strain evidence="20">H2</strain>
    </source>
</reference>
<dbReference type="Gene3D" id="3.40.50.2300">
    <property type="match status" value="2"/>
</dbReference>
<evidence type="ECO:0000256" key="1">
    <source>
        <dbReference type="ARBA" id="ARBA00000085"/>
    </source>
</evidence>
<dbReference type="Gene3D" id="3.30.450.20">
    <property type="entry name" value="PAS domain"/>
    <property type="match status" value="1"/>
</dbReference>
<keyword evidence="5 16" id="KW-0597">Phosphoprotein</keyword>
<dbReference type="PROSITE" id="PS50109">
    <property type="entry name" value="HIS_KIN"/>
    <property type="match status" value="1"/>
</dbReference>
<dbReference type="Proteomes" id="UP001144352">
    <property type="component" value="Unassembled WGS sequence"/>
</dbReference>
<evidence type="ECO:0000256" key="13">
    <source>
        <dbReference type="ARBA" id="ARBA00023136"/>
    </source>
</evidence>
<evidence type="ECO:0000256" key="15">
    <source>
        <dbReference type="ARBA" id="ARBA00068150"/>
    </source>
</evidence>
<dbReference type="FunFam" id="3.30.565.10:FF:000010">
    <property type="entry name" value="Sensor histidine kinase RcsC"/>
    <property type="match status" value="1"/>
</dbReference>
<dbReference type="InterPro" id="IPR001789">
    <property type="entry name" value="Sig_transdc_resp-reg_receiver"/>
</dbReference>
<evidence type="ECO:0000313" key="20">
    <source>
        <dbReference type="EMBL" id="GLI38094.1"/>
    </source>
</evidence>
<evidence type="ECO:0000256" key="7">
    <source>
        <dbReference type="ARBA" id="ARBA00022692"/>
    </source>
</evidence>
<evidence type="ECO:0000256" key="2">
    <source>
        <dbReference type="ARBA" id="ARBA00004651"/>
    </source>
</evidence>
<dbReference type="PROSITE" id="PS50110">
    <property type="entry name" value="RESPONSE_REGULATORY"/>
    <property type="match status" value="2"/>
</dbReference>
<dbReference type="InterPro" id="IPR003661">
    <property type="entry name" value="HisK_dim/P_dom"/>
</dbReference>
<dbReference type="CDD" id="cd00156">
    <property type="entry name" value="REC"/>
    <property type="match status" value="1"/>
</dbReference>
<name>A0A9W6G0B4_9BACT</name>
<dbReference type="EMBL" id="BSDS01000001">
    <property type="protein sequence ID" value="GLI38094.1"/>
    <property type="molecule type" value="Genomic_DNA"/>
</dbReference>
<keyword evidence="9" id="KW-0418">Kinase</keyword>
<evidence type="ECO:0000313" key="21">
    <source>
        <dbReference type="Proteomes" id="UP001144352"/>
    </source>
</evidence>
<dbReference type="CDD" id="cd17546">
    <property type="entry name" value="REC_hyHK_CKI1_RcsC-like"/>
    <property type="match status" value="1"/>
</dbReference>
<evidence type="ECO:0000256" key="16">
    <source>
        <dbReference type="PROSITE-ProRule" id="PRU00169"/>
    </source>
</evidence>
<proteinExistence type="predicted"/>
<dbReference type="GO" id="GO:0005524">
    <property type="term" value="F:ATP binding"/>
    <property type="evidence" value="ECO:0007669"/>
    <property type="project" value="UniProtKB-KW"/>
</dbReference>
<keyword evidence="8" id="KW-0547">Nucleotide-binding</keyword>
<comment type="catalytic activity">
    <reaction evidence="1">
        <text>ATP + protein L-histidine = ADP + protein N-phospho-L-histidine.</text>
        <dbReference type="EC" id="2.7.13.3"/>
    </reaction>
</comment>
<feature type="modified residue" description="4-aspartylphosphate" evidence="16">
    <location>
        <position position="581"/>
    </location>
</feature>
<dbReference type="InterPro" id="IPR003594">
    <property type="entry name" value="HATPase_dom"/>
</dbReference>
<dbReference type="SUPFAM" id="SSF52172">
    <property type="entry name" value="CheY-like"/>
    <property type="match status" value="2"/>
</dbReference>
<dbReference type="SMART" id="SM00448">
    <property type="entry name" value="REC"/>
    <property type="match status" value="2"/>
</dbReference>
<keyword evidence="7 17" id="KW-0812">Transmembrane</keyword>
<keyword evidence="21" id="KW-1185">Reference proteome</keyword>
<dbReference type="InterPro" id="IPR011006">
    <property type="entry name" value="CheY-like_superfamily"/>
</dbReference>
<comment type="caution">
    <text evidence="20">The sequence shown here is derived from an EMBL/GenBank/DDBJ whole genome shotgun (WGS) entry which is preliminary data.</text>
</comment>
<dbReference type="CDD" id="cd00082">
    <property type="entry name" value="HisKA"/>
    <property type="match status" value="1"/>
</dbReference>
<gene>
    <name evidence="20" type="ORF">GHYDROH2_15950</name>
</gene>
<feature type="transmembrane region" description="Helical" evidence="17">
    <location>
        <begin position="17"/>
        <end position="40"/>
    </location>
</feature>
<sequence>MNFKTWRIRNWRLFSKIFLISTVAVFVMIAGLLGLFLPLLESRLVRERTDNASNVVEAARSIAAHYNSLQIRGELSEPEARRLAKETLRGLRYDVNGYVWVHDLQHRMVMHPMRPELEGEDLSRLTDARGKHFFLAMNDVVRREGKGEIDYFWPRPSDQEPIHKVSHVALFEPWQWVLGSGIYLDDLNDEISMLEARILSGALLTVLLSVVFSAYAAYRINRPLRQALCCAATALGHDMAVVDSECHDETHQVLHTIERMVNDLKRSRDEAESASTMKSEFLANMSHEIRTPMNAIIGMTELTLETPLSPSQRENLEIIGSSAENLLGLLNDILDFSRIEAGRLSLEEVPFDLQKTVEGAMDVVAPQAHGKAVELILDMAQDLPESFTGDPIRLRQVLINLLNNAIKFTARGEVVLKVEQRAPSSGTDDRVELLFSISDTGIGIPADKLSLIFESFTQADGSTTRKYGGSGLGLAISRALVSMMGGEISVESTVGVGSTFRFTVRVGVCASRRECLPEPCSAVSAMHVLVVDDNATNRRILAEKLTRWDARAEVASSGEEALRCLLAAAEADTSFDLAIVDYLMPGMNGLELSRAVRETEGVASIPIILVSSAYDDLEEQARLHGISQVVRKPVKQRELAVAIEAACRESRVDKGTRQGGMRRFDREVKVLLAEDNPVNLKVSRLLLESMGCQVVAVENGGEAVSAMKRQRFDMVLMDIQMPVLDGLEATRVIRSGAEGGIDQATPVIAMTAHALKEYENVCREAGMNDYISKPVRAEKLYDVIIRNLPPATGGGGVTSSAP</sequence>